<evidence type="ECO:0000256" key="3">
    <source>
        <dbReference type="ARBA" id="ARBA00022771"/>
    </source>
</evidence>
<organism evidence="8 9">
    <name type="scientific">Folsomia candida</name>
    <name type="common">Springtail</name>
    <dbReference type="NCBI Taxonomy" id="158441"/>
    <lineage>
        <taxon>Eukaryota</taxon>
        <taxon>Metazoa</taxon>
        <taxon>Ecdysozoa</taxon>
        <taxon>Arthropoda</taxon>
        <taxon>Hexapoda</taxon>
        <taxon>Collembola</taxon>
        <taxon>Entomobryomorpha</taxon>
        <taxon>Isotomoidea</taxon>
        <taxon>Isotomidae</taxon>
        <taxon>Proisotominae</taxon>
        <taxon>Folsomia</taxon>
    </lineage>
</organism>
<dbReference type="InterPro" id="IPR052035">
    <property type="entry name" value="ZnF_BED_domain_contain"/>
</dbReference>
<evidence type="ECO:0000256" key="5">
    <source>
        <dbReference type="ARBA" id="ARBA00023242"/>
    </source>
</evidence>
<keyword evidence="2" id="KW-0479">Metal-binding</keyword>
<sequence>MSFYLFDSQEIRDALEESEDSIIHLEDVTQNPDDPDGSDGQPSNASNISDYDPGELGEDDNDHDEPSSKQKKLSSGTHKGGRMKDQIWDSYMEIGDDFWGCKTCQWKNKNPKADRLRKHLNDGSKKRKLPILAAPVTATNSMLPTSSTTKASLNYSQSSIKDHFISTSDRQQLEINQKLQKAICSSNIPFRVLENEHFIEWVKSMRPSYKLPTPKASSTYLLDNLYRECEQNIISKIENQNATIMQDGWSTNQKEFVIAHSIFVKNKVYFIDTVCPGEEEKTAENCTKWLQVCRKEAEEKFSIKIVACVTDNCNTMEKMRRDLGKELLCYGDNPHLLNLVGKKASPEKLIQKIIKVQKFFRNHDFVTPALKNSRPVLPSETRWNSQIDCLESYITNQGKYLEIACSDDRVNDEVKTIIENGSIFRQANDSIKLLEPIAIALNTLQKDSSMIFDAVHEWIKLKKELPQLFTESYYKDKFAKEISVAMTPLTFFFLSIAISLVVSDDKPVTITNKFSGNALSN</sequence>
<gene>
    <name evidence="8" type="ORF">Fcan01_15485</name>
</gene>
<dbReference type="PANTHER" id="PTHR46481">
    <property type="entry name" value="ZINC FINGER BED DOMAIN-CONTAINING PROTEIN 4"/>
    <property type="match status" value="1"/>
</dbReference>
<keyword evidence="7" id="KW-1133">Transmembrane helix</keyword>
<evidence type="ECO:0000256" key="2">
    <source>
        <dbReference type="ARBA" id="ARBA00022723"/>
    </source>
</evidence>
<keyword evidence="7" id="KW-0472">Membrane</keyword>
<dbReference type="Proteomes" id="UP000198287">
    <property type="component" value="Unassembled WGS sequence"/>
</dbReference>
<dbReference type="GO" id="GO:0008270">
    <property type="term" value="F:zinc ion binding"/>
    <property type="evidence" value="ECO:0007669"/>
    <property type="project" value="UniProtKB-KW"/>
</dbReference>
<dbReference type="EMBL" id="LNIX01000010">
    <property type="protein sequence ID" value="OXA49477.1"/>
    <property type="molecule type" value="Genomic_DNA"/>
</dbReference>
<dbReference type="GO" id="GO:0005634">
    <property type="term" value="C:nucleus"/>
    <property type="evidence" value="ECO:0007669"/>
    <property type="project" value="UniProtKB-SubCell"/>
</dbReference>
<evidence type="ECO:0000256" key="6">
    <source>
        <dbReference type="SAM" id="MobiDB-lite"/>
    </source>
</evidence>
<evidence type="ECO:0000256" key="1">
    <source>
        <dbReference type="ARBA" id="ARBA00004123"/>
    </source>
</evidence>
<comment type="caution">
    <text evidence="8">The sequence shown here is derived from an EMBL/GenBank/DDBJ whole genome shotgun (WGS) entry which is preliminary data.</text>
</comment>
<comment type="subcellular location">
    <subcellularLocation>
        <location evidence="1">Nucleus</location>
    </subcellularLocation>
</comment>
<evidence type="ECO:0000313" key="9">
    <source>
        <dbReference type="Proteomes" id="UP000198287"/>
    </source>
</evidence>
<name>A0A226DXP5_FOLCA</name>
<dbReference type="InterPro" id="IPR012337">
    <property type="entry name" value="RNaseH-like_sf"/>
</dbReference>
<evidence type="ECO:0000313" key="8">
    <source>
        <dbReference type="EMBL" id="OXA49477.1"/>
    </source>
</evidence>
<protein>
    <submittedName>
        <fullName evidence="8">Putative AC transposase</fullName>
    </submittedName>
</protein>
<keyword evidence="5" id="KW-0539">Nucleus</keyword>
<keyword evidence="7" id="KW-0812">Transmembrane</keyword>
<accession>A0A226DXP5</accession>
<proteinExistence type="predicted"/>
<feature type="compositionally biased region" description="Basic and acidic residues" evidence="6">
    <location>
        <begin position="17"/>
        <end position="27"/>
    </location>
</feature>
<keyword evidence="4" id="KW-0862">Zinc</keyword>
<feature type="compositionally biased region" description="Acidic residues" evidence="6">
    <location>
        <begin position="52"/>
        <end position="63"/>
    </location>
</feature>
<dbReference type="SUPFAM" id="SSF53098">
    <property type="entry name" value="Ribonuclease H-like"/>
    <property type="match status" value="1"/>
</dbReference>
<dbReference type="OrthoDB" id="4951847at2759"/>
<dbReference type="PANTHER" id="PTHR46481:SF10">
    <property type="entry name" value="ZINC FINGER BED DOMAIN-CONTAINING PROTEIN 39"/>
    <property type="match status" value="1"/>
</dbReference>
<dbReference type="SUPFAM" id="SSF140996">
    <property type="entry name" value="Hermes dimerisation domain"/>
    <property type="match status" value="1"/>
</dbReference>
<keyword evidence="3" id="KW-0863">Zinc-finger</keyword>
<feature type="transmembrane region" description="Helical" evidence="7">
    <location>
        <begin position="482"/>
        <end position="503"/>
    </location>
</feature>
<reference evidence="8 9" key="1">
    <citation type="submission" date="2015-12" db="EMBL/GenBank/DDBJ databases">
        <title>The genome of Folsomia candida.</title>
        <authorList>
            <person name="Faddeeva A."/>
            <person name="Derks M.F."/>
            <person name="Anvar Y."/>
            <person name="Smit S."/>
            <person name="Van Straalen N."/>
            <person name="Roelofs D."/>
        </authorList>
    </citation>
    <scope>NUCLEOTIDE SEQUENCE [LARGE SCALE GENOMIC DNA]</scope>
    <source>
        <strain evidence="8 9">VU population</strain>
        <tissue evidence="8">Whole body</tissue>
    </source>
</reference>
<evidence type="ECO:0000256" key="4">
    <source>
        <dbReference type="ARBA" id="ARBA00022833"/>
    </source>
</evidence>
<keyword evidence="9" id="KW-1185">Reference proteome</keyword>
<feature type="region of interest" description="Disordered" evidence="6">
    <location>
        <begin position="17"/>
        <end position="82"/>
    </location>
</feature>
<evidence type="ECO:0000256" key="7">
    <source>
        <dbReference type="SAM" id="Phobius"/>
    </source>
</evidence>
<dbReference type="STRING" id="158441.A0A226DXP5"/>
<dbReference type="AlphaFoldDB" id="A0A226DXP5"/>